<gene>
    <name evidence="1" type="ORF">JQ619_38000</name>
</gene>
<organism evidence="1 2">
    <name type="scientific">Bradyrhizobium denitrificans</name>
    <dbReference type="NCBI Taxonomy" id="2734912"/>
    <lineage>
        <taxon>Bacteria</taxon>
        <taxon>Pseudomonadati</taxon>
        <taxon>Pseudomonadota</taxon>
        <taxon>Alphaproteobacteria</taxon>
        <taxon>Hyphomicrobiales</taxon>
        <taxon>Nitrobacteraceae</taxon>
        <taxon>Bradyrhizobium</taxon>
    </lineage>
</organism>
<accession>A0ABS5GJQ8</accession>
<dbReference type="Proteomes" id="UP001314635">
    <property type="component" value="Unassembled WGS sequence"/>
</dbReference>
<dbReference type="EMBL" id="JAFCLK010000074">
    <property type="protein sequence ID" value="MBR1141553.1"/>
    <property type="molecule type" value="Genomic_DNA"/>
</dbReference>
<evidence type="ECO:0000313" key="1">
    <source>
        <dbReference type="EMBL" id="MBR1141553.1"/>
    </source>
</evidence>
<name>A0ABS5GJQ8_9BRAD</name>
<evidence type="ECO:0000313" key="2">
    <source>
        <dbReference type="Proteomes" id="UP001314635"/>
    </source>
</evidence>
<comment type="caution">
    <text evidence="1">The sequence shown here is derived from an EMBL/GenBank/DDBJ whole genome shotgun (WGS) entry which is preliminary data.</text>
</comment>
<dbReference type="RefSeq" id="WP_041750873.1">
    <property type="nucleotide sequence ID" value="NZ_JABFDP010000067.1"/>
</dbReference>
<reference evidence="2" key="1">
    <citation type="journal article" date="2021" name="ISME J.">
        <title>Evolutionary origin and ecological implication of a unique nif island in free-living Bradyrhizobium lineages.</title>
        <authorList>
            <person name="Tao J."/>
        </authorList>
    </citation>
    <scope>NUCLEOTIDE SEQUENCE [LARGE SCALE GENOMIC DNA]</scope>
    <source>
        <strain evidence="2">SZCCT0094</strain>
    </source>
</reference>
<keyword evidence="2" id="KW-1185">Reference proteome</keyword>
<protein>
    <submittedName>
        <fullName evidence="1">Uncharacterized protein</fullName>
    </submittedName>
</protein>
<sequence length="62" mass="6693">MTRTSSEHIDTCDIARLLASPVATAFVRIVMSCRGVTEARARQIYLDYINRVGPAGAPSAPD</sequence>
<proteinExistence type="predicted"/>